<keyword evidence="2" id="KW-1185">Reference proteome</keyword>
<evidence type="ECO:0000313" key="2">
    <source>
        <dbReference type="Proteomes" id="UP000295718"/>
    </source>
</evidence>
<dbReference type="AlphaFoldDB" id="A0A4R1R0Z3"/>
<dbReference type="STRING" id="1469948.GCA_000732725_01837"/>
<evidence type="ECO:0000313" key="1">
    <source>
        <dbReference type="EMBL" id="TCL58959.1"/>
    </source>
</evidence>
<comment type="caution">
    <text evidence="1">The sequence shown here is derived from an EMBL/GenBank/DDBJ whole genome shotgun (WGS) entry which is preliminary data.</text>
</comment>
<proteinExistence type="predicted"/>
<organism evidence="1 2">
    <name type="scientific">Kineothrix alysoides</name>
    <dbReference type="NCBI Taxonomy" id="1469948"/>
    <lineage>
        <taxon>Bacteria</taxon>
        <taxon>Bacillati</taxon>
        <taxon>Bacillota</taxon>
        <taxon>Clostridia</taxon>
        <taxon>Lachnospirales</taxon>
        <taxon>Lachnospiraceae</taxon>
        <taxon>Kineothrix</taxon>
    </lineage>
</organism>
<dbReference type="RefSeq" id="WP_051869365.1">
    <property type="nucleotide sequence ID" value="NZ_JPNB01000001.1"/>
</dbReference>
<evidence type="ECO:0008006" key="3">
    <source>
        <dbReference type="Google" id="ProtNLM"/>
    </source>
</evidence>
<gene>
    <name evidence="1" type="ORF">EDD76_105132</name>
</gene>
<sequence>MDVRTQALREASIRYPERLHIHKGRSISYGAHQVWYPGWIQRMSGCGPTAASNLLWYLAATRPEECSGLYDGDGTSYAGMLRLMEEVWSYVKPGLRGVDRASVFIDGAIGFGVKHEVPLKARLLEVPAEEKMRPGMETVLEFLISAFSDNLPVAFLNLSNGAVRNLDNWHWVTLVSADKDLKAQMYDQGRKQFIDVKLWLSTTVGGGAFIALEPL</sequence>
<dbReference type="Proteomes" id="UP000295718">
    <property type="component" value="Unassembled WGS sequence"/>
</dbReference>
<accession>A0A4R1R0Z3</accession>
<dbReference type="OrthoDB" id="370604at2"/>
<dbReference type="EMBL" id="SLUO01000005">
    <property type="protein sequence ID" value="TCL58959.1"/>
    <property type="molecule type" value="Genomic_DNA"/>
</dbReference>
<name>A0A4R1R0Z3_9FIRM</name>
<protein>
    <recommendedName>
        <fullName evidence="3">Peptidase C39-like protein</fullName>
    </recommendedName>
</protein>
<reference evidence="1 2" key="1">
    <citation type="submission" date="2019-03" db="EMBL/GenBank/DDBJ databases">
        <title>Genomic Encyclopedia of Type Strains, Phase IV (KMG-IV): sequencing the most valuable type-strain genomes for metagenomic binning, comparative biology and taxonomic classification.</title>
        <authorList>
            <person name="Goeker M."/>
        </authorList>
    </citation>
    <scope>NUCLEOTIDE SEQUENCE [LARGE SCALE GENOMIC DNA]</scope>
    <source>
        <strain evidence="1 2">DSM 100556</strain>
    </source>
</reference>